<feature type="transmembrane region" description="Helical" evidence="1">
    <location>
        <begin position="380"/>
        <end position="400"/>
    </location>
</feature>
<keyword evidence="1" id="KW-0812">Transmembrane</keyword>
<proteinExistence type="predicted"/>
<accession>A0A0F9M391</accession>
<protein>
    <recommendedName>
        <fullName evidence="3">Peptidase S1 domain-containing protein</fullName>
    </recommendedName>
</protein>
<dbReference type="GO" id="GO:0006508">
    <property type="term" value="P:proteolysis"/>
    <property type="evidence" value="ECO:0007669"/>
    <property type="project" value="InterPro"/>
</dbReference>
<dbReference type="SUPFAM" id="SSF50494">
    <property type="entry name" value="Trypsin-like serine proteases"/>
    <property type="match status" value="1"/>
</dbReference>
<sequence>MRRLLLVLVVLVGFSWAADQCYAVRLLPLLFGRRTPRVATPDRQTCEIPHPAVARIWIQTKGGTKRFGGTAILIDKLEGSGLVVSAAHCFSEMNETDEIALEFPNGENFACFLFAQDIEGDLALLTLDAPSADPMDIYLGIPKAGETSFVAGYGPGCYRTLPGSVRGYLQGKDGKMDSIQVTGLSRPGDSGGPITNGQGELIGVLSGTFDNRRKEHYGTTVGAYNGRLCQLLNKEFSLPWKKDREGDAGDSDVENIPLPVEPVVDDEARQMLEDVLSRITDLNRAVEEAADREDKRAAILLDNTTGNFEVPPLPPIMGDDGQWVMPGTELDRAADRDAERAAILAAGKQVIRDGLTDETIDSASTAAQPVLVRWLEGMGVAGWVAVVVVGILLVVLVRWLKTNAADVRSGKTKSVFDRIAASTAWKGDDAVARQITRRLYGVDVLKEAQAEAKEELPSQAIPQPTVADLRAQIVALEEKATK</sequence>
<dbReference type="InterPro" id="IPR018114">
    <property type="entry name" value="TRYPSIN_HIS"/>
</dbReference>
<dbReference type="PROSITE" id="PS00134">
    <property type="entry name" value="TRYPSIN_HIS"/>
    <property type="match status" value="1"/>
</dbReference>
<keyword evidence="1" id="KW-0472">Membrane</keyword>
<evidence type="ECO:0008006" key="3">
    <source>
        <dbReference type="Google" id="ProtNLM"/>
    </source>
</evidence>
<dbReference type="Pfam" id="PF13365">
    <property type="entry name" value="Trypsin_2"/>
    <property type="match status" value="1"/>
</dbReference>
<reference evidence="2" key="1">
    <citation type="journal article" date="2015" name="Nature">
        <title>Complex archaea that bridge the gap between prokaryotes and eukaryotes.</title>
        <authorList>
            <person name="Spang A."/>
            <person name="Saw J.H."/>
            <person name="Jorgensen S.L."/>
            <person name="Zaremba-Niedzwiedzka K."/>
            <person name="Martijn J."/>
            <person name="Lind A.E."/>
            <person name="van Eijk R."/>
            <person name="Schleper C."/>
            <person name="Guy L."/>
            <person name="Ettema T.J."/>
        </authorList>
    </citation>
    <scope>NUCLEOTIDE SEQUENCE</scope>
</reference>
<keyword evidence="1" id="KW-1133">Transmembrane helix</keyword>
<comment type="caution">
    <text evidence="2">The sequence shown here is derived from an EMBL/GenBank/DDBJ whole genome shotgun (WGS) entry which is preliminary data.</text>
</comment>
<organism evidence="2">
    <name type="scientific">marine sediment metagenome</name>
    <dbReference type="NCBI Taxonomy" id="412755"/>
    <lineage>
        <taxon>unclassified sequences</taxon>
        <taxon>metagenomes</taxon>
        <taxon>ecological metagenomes</taxon>
    </lineage>
</organism>
<name>A0A0F9M391_9ZZZZ</name>
<evidence type="ECO:0000313" key="2">
    <source>
        <dbReference type="EMBL" id="KKM93786.1"/>
    </source>
</evidence>
<dbReference type="InterPro" id="IPR009003">
    <property type="entry name" value="Peptidase_S1_PA"/>
</dbReference>
<dbReference type="EMBL" id="LAZR01006222">
    <property type="protein sequence ID" value="KKM93786.1"/>
    <property type="molecule type" value="Genomic_DNA"/>
</dbReference>
<dbReference type="GO" id="GO:0004252">
    <property type="term" value="F:serine-type endopeptidase activity"/>
    <property type="evidence" value="ECO:0007669"/>
    <property type="project" value="InterPro"/>
</dbReference>
<gene>
    <name evidence="2" type="ORF">LCGC14_1204940</name>
</gene>
<evidence type="ECO:0000256" key="1">
    <source>
        <dbReference type="SAM" id="Phobius"/>
    </source>
</evidence>
<dbReference type="AlphaFoldDB" id="A0A0F9M391"/>
<dbReference type="InterPro" id="IPR043504">
    <property type="entry name" value="Peptidase_S1_PA_chymotrypsin"/>
</dbReference>
<dbReference type="Gene3D" id="2.40.10.10">
    <property type="entry name" value="Trypsin-like serine proteases"/>
    <property type="match status" value="2"/>
</dbReference>